<protein>
    <submittedName>
        <fullName evidence="2">Uncharacterized protein</fullName>
    </submittedName>
</protein>
<proteinExistence type="predicted"/>
<gene>
    <name evidence="2" type="ORF">GO621_17890</name>
</gene>
<dbReference type="AlphaFoldDB" id="A0A7K1T1H0"/>
<dbReference type="EMBL" id="WPIK01000024">
    <property type="protein sequence ID" value="MVN23399.1"/>
    <property type="molecule type" value="Genomic_DNA"/>
</dbReference>
<dbReference type="Proteomes" id="UP000462014">
    <property type="component" value="Unassembled WGS sequence"/>
</dbReference>
<reference evidence="2 3" key="1">
    <citation type="submission" date="2019-12" db="EMBL/GenBank/DDBJ databases">
        <title>Mucilaginibacter sp. HMF7410 genome sequencing and assembly.</title>
        <authorList>
            <person name="Kang H."/>
            <person name="Cha I."/>
            <person name="Kim H."/>
            <person name="Joh K."/>
        </authorList>
    </citation>
    <scope>NUCLEOTIDE SEQUENCE [LARGE SCALE GENOMIC DNA]</scope>
    <source>
        <strain evidence="2 3">HMF7410</strain>
    </source>
</reference>
<comment type="caution">
    <text evidence="2">The sequence shown here is derived from an EMBL/GenBank/DDBJ whole genome shotgun (WGS) entry which is preliminary data.</text>
</comment>
<accession>A0A7K1T1H0</accession>
<evidence type="ECO:0000313" key="2">
    <source>
        <dbReference type="EMBL" id="MVN23399.1"/>
    </source>
</evidence>
<dbReference type="Pfam" id="PF20125">
    <property type="entry name" value="DUF6515"/>
    <property type="match status" value="1"/>
</dbReference>
<feature type="region of interest" description="Disordered" evidence="1">
    <location>
        <begin position="207"/>
        <end position="253"/>
    </location>
</feature>
<feature type="compositionally biased region" description="Low complexity" evidence="1">
    <location>
        <begin position="214"/>
        <end position="246"/>
    </location>
</feature>
<evidence type="ECO:0000313" key="3">
    <source>
        <dbReference type="Proteomes" id="UP000462014"/>
    </source>
</evidence>
<dbReference type="InterPro" id="IPR045398">
    <property type="entry name" value="DUF6515"/>
</dbReference>
<name>A0A7K1T1H0_9SPHI</name>
<organism evidence="2 3">
    <name type="scientific">Mucilaginibacter arboris</name>
    <dbReference type="NCBI Taxonomy" id="2682090"/>
    <lineage>
        <taxon>Bacteria</taxon>
        <taxon>Pseudomonadati</taxon>
        <taxon>Bacteroidota</taxon>
        <taxon>Sphingobacteriia</taxon>
        <taxon>Sphingobacteriales</taxon>
        <taxon>Sphingobacteriaceae</taxon>
        <taxon>Mucilaginibacter</taxon>
    </lineage>
</organism>
<sequence length="311" mass="33546">MVASLVILASFSTAEAQRGGRGFGGGGRSGGGRISAAPHGGFGGGARISAAPRGGFGGGNRVAVGPHFAPGRAYVGIHGGVSIRGSYGYRGGYYGRPYYGVGYGAYYRSYYPHIGFYLNILPFGYYPFYFGGYPYYYNEGLFYQPYNDGYQVVAPPVGAEVPRLPRGAQEIVIDGQQYFEKDGIYYQPVINEDGKKVYRVAGKDGVLNTDSGVQQPEDQQQEQQHAYNNNNNNNNYNNNTDNNQNPVSLPRVGDVVNSIPPDSRAVRINGEKLFVSPDGVYYQEDNSGNSRIFKVVGVPPTEDGSGAVSNP</sequence>
<evidence type="ECO:0000256" key="1">
    <source>
        <dbReference type="SAM" id="MobiDB-lite"/>
    </source>
</evidence>
<keyword evidence="3" id="KW-1185">Reference proteome</keyword>